<dbReference type="InterPro" id="IPR036179">
    <property type="entry name" value="Ig-like_dom_sf"/>
</dbReference>
<dbReference type="InterPro" id="IPR003599">
    <property type="entry name" value="Ig_sub"/>
</dbReference>
<dbReference type="Gene3D" id="2.60.40.10">
    <property type="entry name" value="Immunoglobulins"/>
    <property type="match status" value="2"/>
</dbReference>
<keyword evidence="7" id="KW-1185">Reference proteome</keyword>
<keyword evidence="4" id="KW-0393">Immunoglobulin domain</keyword>
<sequence>MHIHFTLAFSSFINIYEAELNFKGNDSSFLKILLFMLDIQIGFPQAEFIHLFMNLSLIWILSPQILSSPVNQSVYDGDPVNFTCRATGVPTPKLTWTFVGGKLPLGINQNNFESDSFVESVLEMRRATKKMDGTYNVQVTLLLQEVHVNQSVIDGDPVNFTCRATGVPTPKLIWTFVGGKLPLGINQNNFEGDSFVESVLEMRRATKKMDGTYKRFDYCNDL</sequence>
<organism evidence="6 7">
    <name type="scientific">Pocillopora damicornis</name>
    <name type="common">Cauliflower coral</name>
    <name type="synonym">Millepora damicornis</name>
    <dbReference type="NCBI Taxonomy" id="46731"/>
    <lineage>
        <taxon>Eukaryota</taxon>
        <taxon>Metazoa</taxon>
        <taxon>Cnidaria</taxon>
        <taxon>Anthozoa</taxon>
        <taxon>Hexacorallia</taxon>
        <taxon>Scleractinia</taxon>
        <taxon>Astrocoeniina</taxon>
        <taxon>Pocilloporidae</taxon>
        <taxon>Pocillopora</taxon>
    </lineage>
</organism>
<evidence type="ECO:0000256" key="3">
    <source>
        <dbReference type="ARBA" id="ARBA00023157"/>
    </source>
</evidence>
<dbReference type="SMART" id="SM00409">
    <property type="entry name" value="IG"/>
    <property type="match status" value="1"/>
</dbReference>
<dbReference type="EMBL" id="RCHS01000156">
    <property type="protein sequence ID" value="RMX60394.1"/>
    <property type="molecule type" value="Genomic_DNA"/>
</dbReference>
<dbReference type="InterPro" id="IPR051170">
    <property type="entry name" value="Neural/epithelial_adhesion"/>
</dbReference>
<feature type="domain" description="Ig-like" evidence="5">
    <location>
        <begin position="63"/>
        <end position="165"/>
    </location>
</feature>
<dbReference type="InterPro" id="IPR003598">
    <property type="entry name" value="Ig_sub2"/>
</dbReference>
<evidence type="ECO:0000256" key="2">
    <source>
        <dbReference type="ARBA" id="ARBA00022737"/>
    </source>
</evidence>
<dbReference type="SUPFAM" id="SSF48726">
    <property type="entry name" value="Immunoglobulin"/>
    <property type="match status" value="2"/>
</dbReference>
<comment type="caution">
    <text evidence="6">The sequence shown here is derived from an EMBL/GenBank/DDBJ whole genome shotgun (WGS) entry which is preliminary data.</text>
</comment>
<evidence type="ECO:0000256" key="4">
    <source>
        <dbReference type="ARBA" id="ARBA00023319"/>
    </source>
</evidence>
<evidence type="ECO:0000313" key="7">
    <source>
        <dbReference type="Proteomes" id="UP000275408"/>
    </source>
</evidence>
<evidence type="ECO:0000256" key="1">
    <source>
        <dbReference type="ARBA" id="ARBA00022729"/>
    </source>
</evidence>
<dbReference type="Pfam" id="PF13927">
    <property type="entry name" value="Ig_3"/>
    <property type="match status" value="2"/>
</dbReference>
<evidence type="ECO:0000313" key="6">
    <source>
        <dbReference type="EMBL" id="RMX60394.1"/>
    </source>
</evidence>
<accession>A0A3M6V3J1</accession>
<dbReference type="SMART" id="SM00408">
    <property type="entry name" value="IGc2"/>
    <property type="match status" value="2"/>
</dbReference>
<name>A0A3M6V3J1_POCDA</name>
<dbReference type="AlphaFoldDB" id="A0A3M6V3J1"/>
<gene>
    <name evidence="6" type="ORF">pdam_00020574</name>
</gene>
<dbReference type="InterPro" id="IPR013783">
    <property type="entry name" value="Ig-like_fold"/>
</dbReference>
<keyword evidence="2" id="KW-0677">Repeat</keyword>
<dbReference type="InterPro" id="IPR007110">
    <property type="entry name" value="Ig-like_dom"/>
</dbReference>
<dbReference type="CDD" id="cd00096">
    <property type="entry name" value="Ig"/>
    <property type="match status" value="2"/>
</dbReference>
<protein>
    <recommendedName>
        <fullName evidence="5">Ig-like domain-containing protein</fullName>
    </recommendedName>
</protein>
<dbReference type="Proteomes" id="UP000275408">
    <property type="component" value="Unassembled WGS sequence"/>
</dbReference>
<keyword evidence="3" id="KW-1015">Disulfide bond</keyword>
<dbReference type="PROSITE" id="PS50835">
    <property type="entry name" value="IG_LIKE"/>
    <property type="match status" value="1"/>
</dbReference>
<dbReference type="PANTHER" id="PTHR12231:SF253">
    <property type="entry name" value="DPR-INTERACTING PROTEIN ETA, ISOFORM B-RELATED"/>
    <property type="match status" value="1"/>
</dbReference>
<reference evidence="6 7" key="1">
    <citation type="journal article" date="2018" name="Sci. Rep.">
        <title>Comparative analysis of the Pocillopora damicornis genome highlights role of immune system in coral evolution.</title>
        <authorList>
            <person name="Cunning R."/>
            <person name="Bay R.A."/>
            <person name="Gillette P."/>
            <person name="Baker A.C."/>
            <person name="Traylor-Knowles N."/>
        </authorList>
    </citation>
    <scope>NUCLEOTIDE SEQUENCE [LARGE SCALE GENOMIC DNA]</scope>
    <source>
        <strain evidence="6">RSMAS</strain>
        <tissue evidence="6">Whole animal</tissue>
    </source>
</reference>
<evidence type="ECO:0000259" key="5">
    <source>
        <dbReference type="PROSITE" id="PS50835"/>
    </source>
</evidence>
<keyword evidence="1" id="KW-0732">Signal</keyword>
<proteinExistence type="predicted"/>
<dbReference type="PANTHER" id="PTHR12231">
    <property type="entry name" value="CTX-RELATED TYPE I TRANSMEMBRANE PROTEIN"/>
    <property type="match status" value="1"/>
</dbReference>